<evidence type="ECO:0000313" key="2">
    <source>
        <dbReference type="EMBL" id="SEB80411.1"/>
    </source>
</evidence>
<feature type="compositionally biased region" description="Basic and acidic residues" evidence="1">
    <location>
        <begin position="38"/>
        <end position="54"/>
    </location>
</feature>
<sequence>MGAVRREGRRPASRPDGQDRQLGVGGGDGRQDGGVGDPEVRHAVDRSLPVDHRPRVVRRARGAGPDGVPVGAHPSAQVRVGQGVGRCRVRRSRKRPQRRRQVRHLPEPRAQHRHVAAFGVRQEPGIDDGGFERIGRAQPDLSTGDRLHQEGGGPGLVPPRRQLAEQRRAGRGQQVQVPRPVRAVLAGGPDQHPADVQLPARFLGRQARVQLGRGGQRHEDTRLVGQVGADARQVRLAPDVDLLQVRGRTDAAAQEHGGGAVGAAGQYVGAGHQGGPLALHDDLRAADPAPAHHQPVHQGVVEDRQVGPCPGRRVQVGEGGVETQPVPPC</sequence>
<dbReference type="EMBL" id="FNTD01000004">
    <property type="protein sequence ID" value="SEB80411.1"/>
    <property type="molecule type" value="Genomic_DNA"/>
</dbReference>
<organism evidence="2 3">
    <name type="scientific">Streptomyces misionensis</name>
    <dbReference type="NCBI Taxonomy" id="67331"/>
    <lineage>
        <taxon>Bacteria</taxon>
        <taxon>Bacillati</taxon>
        <taxon>Actinomycetota</taxon>
        <taxon>Actinomycetes</taxon>
        <taxon>Kitasatosporales</taxon>
        <taxon>Streptomycetaceae</taxon>
        <taxon>Streptomyces</taxon>
    </lineage>
</organism>
<proteinExistence type="predicted"/>
<feature type="region of interest" description="Disordered" evidence="1">
    <location>
        <begin position="287"/>
        <end position="329"/>
    </location>
</feature>
<dbReference type="Proteomes" id="UP000182375">
    <property type="component" value="Unassembled WGS sequence"/>
</dbReference>
<dbReference type="STRING" id="67331.SAMN04490357_0433"/>
<feature type="region of interest" description="Disordered" evidence="1">
    <location>
        <begin position="1"/>
        <end position="105"/>
    </location>
</feature>
<feature type="region of interest" description="Disordered" evidence="1">
    <location>
        <begin position="123"/>
        <end position="160"/>
    </location>
</feature>
<feature type="compositionally biased region" description="Gly residues" evidence="1">
    <location>
        <begin position="23"/>
        <end position="36"/>
    </location>
</feature>
<feature type="compositionally biased region" description="Basic and acidic residues" evidence="1">
    <location>
        <begin position="1"/>
        <end position="10"/>
    </location>
</feature>
<feature type="compositionally biased region" description="Low complexity" evidence="1">
    <location>
        <begin position="310"/>
        <end position="329"/>
    </location>
</feature>
<gene>
    <name evidence="2" type="ORF">SAMN04490357_0433</name>
</gene>
<dbReference type="AlphaFoldDB" id="A0A1H4MBE6"/>
<name>A0A1H4MBE6_9ACTN</name>
<accession>A0A1H4MBE6</accession>
<feature type="compositionally biased region" description="Basic residues" evidence="1">
    <location>
        <begin position="87"/>
        <end position="103"/>
    </location>
</feature>
<protein>
    <submittedName>
        <fullName evidence="2">Uncharacterized protein</fullName>
    </submittedName>
</protein>
<evidence type="ECO:0000313" key="3">
    <source>
        <dbReference type="Proteomes" id="UP000182375"/>
    </source>
</evidence>
<reference evidence="2 3" key="1">
    <citation type="submission" date="2016-10" db="EMBL/GenBank/DDBJ databases">
        <authorList>
            <person name="de Groot N.N."/>
        </authorList>
    </citation>
    <scope>NUCLEOTIDE SEQUENCE [LARGE SCALE GENOMIC DNA]</scope>
    <source>
        <strain evidence="2 3">DSM 40306</strain>
    </source>
</reference>
<evidence type="ECO:0000256" key="1">
    <source>
        <dbReference type="SAM" id="MobiDB-lite"/>
    </source>
</evidence>